<sequence length="108" mass="12714">MGKTVWARSLGRHAYFGGLFSLDECLDDVEYAVFDDLQGGLEFFHGYKFWLGHQTQFYATDKYKGKRLIRWGKPAIYLSNRDPREDKNADVDWLEKNCTFIYVDTPLF</sequence>
<proteinExistence type="predicted"/>
<accession>A0A894JR48</accession>
<name>A0A894JR48_9VIRU</name>
<evidence type="ECO:0000313" key="1">
    <source>
        <dbReference type="EMBL" id="QRV61607.1"/>
    </source>
</evidence>
<reference evidence="1" key="1">
    <citation type="submission" date="2020-02" db="EMBL/GenBank/DDBJ databases">
        <title>A reference catalog of swine virome.</title>
        <authorList>
            <person name="He B."/>
            <person name="Tu C."/>
        </authorList>
    </citation>
    <scope>NUCLEOTIDE SEQUENCE</scope>
    <source>
        <strain evidence="1">VIRES_GX05_2265098</strain>
    </source>
</reference>
<dbReference type="EMBL" id="MT135254">
    <property type="protein sequence ID" value="QRV61607.1"/>
    <property type="molecule type" value="Genomic_DNA"/>
</dbReference>
<protein>
    <submittedName>
        <fullName evidence="1">Replication-associated protein</fullName>
    </submittedName>
</protein>
<organism evidence="1">
    <name type="scientific">Genomoviridae sp</name>
    <dbReference type="NCBI Taxonomy" id="2202565"/>
    <lineage>
        <taxon>Viruses</taxon>
        <taxon>Monodnaviria</taxon>
        <taxon>Shotokuvirae</taxon>
        <taxon>Cressdnaviricota</taxon>
        <taxon>Repensiviricetes</taxon>
        <taxon>Geplafuvirales</taxon>
        <taxon>Genomoviridae</taxon>
    </lineage>
</organism>